<dbReference type="AlphaFoldDB" id="A0A2K3LE91"/>
<dbReference type="PANTHER" id="PTHR33928:SF6">
    <property type="entry name" value="POLYGALACTURONASE QRT3-LIKE PROTEIN"/>
    <property type="match status" value="1"/>
</dbReference>
<reference evidence="5 6" key="2">
    <citation type="journal article" date="2017" name="Front. Plant Sci.">
        <title>Gene Classification and Mining of Molecular Markers Useful in Red Clover (Trifolium pratense) Breeding.</title>
        <authorList>
            <person name="Istvanek J."/>
            <person name="Dluhosova J."/>
            <person name="Dluhos P."/>
            <person name="Patkova L."/>
            <person name="Nedelnik J."/>
            <person name="Repkova J."/>
        </authorList>
    </citation>
    <scope>NUCLEOTIDE SEQUENCE [LARGE SCALE GENOMIC DNA]</scope>
    <source>
        <strain evidence="6">cv. Tatra</strain>
        <tissue evidence="5">Young leaves</tissue>
    </source>
</reference>
<name>A0A2K3LE91_TRIPR</name>
<evidence type="ECO:0000256" key="4">
    <source>
        <dbReference type="SAM" id="SignalP"/>
    </source>
</evidence>
<dbReference type="PANTHER" id="PTHR33928">
    <property type="entry name" value="POLYGALACTURONASE QRT3"/>
    <property type="match status" value="1"/>
</dbReference>
<sequence>MQTTMARISPLWFMLLLMMAYSSSYVTHAYKGKLPLRIISGATHHHEAMLQLNAFKVSFTKHDSIASPPSSFSPSPSPSPMPPKDLKKPHEYLVTSYGADPTGNSDSTEALLAAIADAAKGPSKGFLMNDIIDLGGAQINLEGGNYLISKPLQFPVAGVGNLM</sequence>
<dbReference type="InterPro" id="IPR012334">
    <property type="entry name" value="Pectin_lyas_fold"/>
</dbReference>
<keyword evidence="2" id="KW-0964">Secreted</keyword>
<protein>
    <submittedName>
        <fullName evidence="5">Polygalacturonase QRT3-like protein</fullName>
    </submittedName>
</protein>
<proteinExistence type="predicted"/>
<evidence type="ECO:0000256" key="2">
    <source>
        <dbReference type="ARBA" id="ARBA00022512"/>
    </source>
</evidence>
<evidence type="ECO:0000256" key="1">
    <source>
        <dbReference type="ARBA" id="ARBA00004191"/>
    </source>
</evidence>
<dbReference type="GO" id="GO:0004650">
    <property type="term" value="F:polygalacturonase activity"/>
    <property type="evidence" value="ECO:0007669"/>
    <property type="project" value="InterPro"/>
</dbReference>
<accession>A0A2K3LE91</accession>
<dbReference type="InterPro" id="IPR039279">
    <property type="entry name" value="QRT3-like"/>
</dbReference>
<feature type="chain" id="PRO_5014370874" evidence="4">
    <location>
        <begin position="25"/>
        <end position="163"/>
    </location>
</feature>
<dbReference type="InterPro" id="IPR011050">
    <property type="entry name" value="Pectin_lyase_fold/virulence"/>
</dbReference>
<organism evidence="5 6">
    <name type="scientific">Trifolium pratense</name>
    <name type="common">Red clover</name>
    <dbReference type="NCBI Taxonomy" id="57577"/>
    <lineage>
        <taxon>Eukaryota</taxon>
        <taxon>Viridiplantae</taxon>
        <taxon>Streptophyta</taxon>
        <taxon>Embryophyta</taxon>
        <taxon>Tracheophyta</taxon>
        <taxon>Spermatophyta</taxon>
        <taxon>Magnoliopsida</taxon>
        <taxon>eudicotyledons</taxon>
        <taxon>Gunneridae</taxon>
        <taxon>Pentapetalae</taxon>
        <taxon>rosids</taxon>
        <taxon>fabids</taxon>
        <taxon>Fabales</taxon>
        <taxon>Fabaceae</taxon>
        <taxon>Papilionoideae</taxon>
        <taxon>50 kb inversion clade</taxon>
        <taxon>NPAAA clade</taxon>
        <taxon>Hologalegina</taxon>
        <taxon>IRL clade</taxon>
        <taxon>Trifolieae</taxon>
        <taxon>Trifolium</taxon>
    </lineage>
</organism>
<dbReference type="Gene3D" id="2.160.20.10">
    <property type="entry name" value="Single-stranded right-handed beta-helix, Pectin lyase-like"/>
    <property type="match status" value="1"/>
</dbReference>
<dbReference type="STRING" id="57577.A0A2K3LE91"/>
<evidence type="ECO:0000313" key="5">
    <source>
        <dbReference type="EMBL" id="PNX76840.1"/>
    </source>
</evidence>
<feature type="region of interest" description="Disordered" evidence="3">
    <location>
        <begin position="65"/>
        <end position="88"/>
    </location>
</feature>
<dbReference type="SUPFAM" id="SSF51126">
    <property type="entry name" value="Pectin lyase-like"/>
    <property type="match status" value="1"/>
</dbReference>
<feature type="signal peptide" evidence="4">
    <location>
        <begin position="1"/>
        <end position="24"/>
    </location>
</feature>
<dbReference type="EMBL" id="ASHM01031356">
    <property type="protein sequence ID" value="PNX76840.1"/>
    <property type="molecule type" value="Genomic_DNA"/>
</dbReference>
<dbReference type="Proteomes" id="UP000236291">
    <property type="component" value="Unassembled WGS sequence"/>
</dbReference>
<comment type="subcellular location">
    <subcellularLocation>
        <location evidence="1">Secreted</location>
        <location evidence="1">Cell wall</location>
    </subcellularLocation>
</comment>
<gene>
    <name evidence="5" type="ORF">L195_g032799</name>
</gene>
<feature type="non-terminal residue" evidence="5">
    <location>
        <position position="163"/>
    </location>
</feature>
<evidence type="ECO:0000256" key="3">
    <source>
        <dbReference type="SAM" id="MobiDB-lite"/>
    </source>
</evidence>
<keyword evidence="4" id="KW-0732">Signal</keyword>
<comment type="caution">
    <text evidence="5">The sequence shown here is derived from an EMBL/GenBank/DDBJ whole genome shotgun (WGS) entry which is preliminary data.</text>
</comment>
<keyword evidence="2" id="KW-0134">Cell wall</keyword>
<reference evidence="5 6" key="1">
    <citation type="journal article" date="2014" name="Am. J. Bot.">
        <title>Genome assembly and annotation for red clover (Trifolium pratense; Fabaceae).</title>
        <authorList>
            <person name="Istvanek J."/>
            <person name="Jaros M."/>
            <person name="Krenek A."/>
            <person name="Repkova J."/>
        </authorList>
    </citation>
    <scope>NUCLEOTIDE SEQUENCE [LARGE SCALE GENOMIC DNA]</scope>
    <source>
        <strain evidence="6">cv. Tatra</strain>
        <tissue evidence="5">Young leaves</tissue>
    </source>
</reference>
<evidence type="ECO:0000313" key="6">
    <source>
        <dbReference type="Proteomes" id="UP000236291"/>
    </source>
</evidence>